<feature type="region of interest" description="Disordered" evidence="1">
    <location>
        <begin position="415"/>
        <end position="506"/>
    </location>
</feature>
<evidence type="ECO:0000313" key="3">
    <source>
        <dbReference type="EMBL" id="CAD1837266.1"/>
    </source>
</evidence>
<feature type="compositionally biased region" description="Polar residues" evidence="1">
    <location>
        <begin position="437"/>
        <end position="460"/>
    </location>
</feature>
<evidence type="ECO:0000256" key="1">
    <source>
        <dbReference type="SAM" id="MobiDB-lite"/>
    </source>
</evidence>
<evidence type="ECO:0000256" key="2">
    <source>
        <dbReference type="SAM" id="Phobius"/>
    </source>
</evidence>
<sequence length="805" mass="88313">MTSTAVAASNGMDPQMRSSSSVVENLDPVEPELGVEVGGALALMPAVVEEASRRRKSLGCRRGERKRRDKGIPGKEANGAESLEIEEEEEEEEVVVDLDGGGGGGGLGLVKRQGVSTLILRKCRHCNWTYKMSGPSSRDYIPNHAGYCQMAVDAESLPHIESFYASPTKGTEVTDIAGMESIEDVQFGARKDLTNGGTESREEVQFDAKKDLTNGHVSSQANELNRQDVIFIRDANGTSKNVIVENGSYAKTSSEGSSYSEITQNDDGVIVQKQITLLKSSKVILPDFDLERVLEEQDTHDLFCPNCNSCITKRVILRKRKRWIKDNQYDMLPKRIHEADPILDLPLIDEPNSAREPPECFRCLSCFSFFFPTEGGGWNIFRLCGGKEETPNRQSSTHISERFKLWIPSILKPVPSHNEVSRQEPGDDPTLRGRQSPADSTASGAETSNQNQITIENNGAGTVLPRELPVPRKQQEPALEEKQTAPQQPIREFEAQPSQPSTRGEKQDNLKINADFQAPDGFNISSEPGKEPAQIKLPMINTVDTSQPEAVAGDYILVDVQTRGDVIIPVPVVPAPCSDVQIPIIVEPTREPFEWDILKAIVYGGLVESIASLSIVSSAAASGASTLNIFVLAVANLISGLFLIVHNIFELRKEHDEATDHLIQNDFDRYRDILGKRPHFVRHLIVAVLSYIIVGTLPPLVYGFSFRKSSNTEHKLIAVAAASLLCVALLAIGKAHIRLPRKYIATMLYYLSLGVTASGLSYVAGVMLNSLIEQLGLFNDHTSPAPPPPSLFRDLNSGKPAWASY</sequence>
<feature type="compositionally biased region" description="Basic and acidic residues" evidence="1">
    <location>
        <begin position="469"/>
        <end position="483"/>
    </location>
</feature>
<dbReference type="InterPro" id="IPR052843">
    <property type="entry name" value="ER_body_metal_sequester"/>
</dbReference>
<evidence type="ECO:0008006" key="4">
    <source>
        <dbReference type="Google" id="ProtNLM"/>
    </source>
</evidence>
<feature type="region of interest" description="Disordered" evidence="1">
    <location>
        <begin position="51"/>
        <end position="91"/>
    </location>
</feature>
<feature type="transmembrane region" description="Helical" evidence="2">
    <location>
        <begin position="684"/>
        <end position="704"/>
    </location>
</feature>
<feature type="transmembrane region" description="Helical" evidence="2">
    <location>
        <begin position="627"/>
        <end position="645"/>
    </location>
</feature>
<keyword evidence="2" id="KW-0472">Membrane</keyword>
<feature type="transmembrane region" description="Helical" evidence="2">
    <location>
        <begin position="716"/>
        <end position="735"/>
    </location>
</feature>
<dbReference type="AlphaFoldDB" id="A0A6V7Q2W6"/>
<reference evidence="3" key="1">
    <citation type="submission" date="2020-07" db="EMBL/GenBank/DDBJ databases">
        <authorList>
            <person name="Lin J."/>
        </authorList>
    </citation>
    <scope>NUCLEOTIDE SEQUENCE</scope>
</reference>
<feature type="transmembrane region" description="Helical" evidence="2">
    <location>
        <begin position="747"/>
        <end position="768"/>
    </location>
</feature>
<dbReference type="PANTHER" id="PTHR38937">
    <property type="entry name" value="MEMBRANE PROTEIN OF ER BODY-LIKE PROTEIN"/>
    <property type="match status" value="1"/>
</dbReference>
<feature type="compositionally biased region" description="Basic and acidic residues" evidence="1">
    <location>
        <begin position="419"/>
        <end position="431"/>
    </location>
</feature>
<feature type="region of interest" description="Disordered" evidence="1">
    <location>
        <begin position="1"/>
        <end position="25"/>
    </location>
</feature>
<keyword evidence="2" id="KW-0812">Transmembrane</keyword>
<dbReference type="PANTHER" id="PTHR38937:SF2">
    <property type="entry name" value="MEMBRANE PROTEIN OF ER BODY-LIKE PROTEIN ISOFORM X1"/>
    <property type="match status" value="1"/>
</dbReference>
<accession>A0A6V7Q2W6</accession>
<organism evidence="3">
    <name type="scientific">Ananas comosus var. bracteatus</name>
    <name type="common">red pineapple</name>
    <dbReference type="NCBI Taxonomy" id="296719"/>
    <lineage>
        <taxon>Eukaryota</taxon>
        <taxon>Viridiplantae</taxon>
        <taxon>Streptophyta</taxon>
        <taxon>Embryophyta</taxon>
        <taxon>Tracheophyta</taxon>
        <taxon>Spermatophyta</taxon>
        <taxon>Magnoliopsida</taxon>
        <taxon>Liliopsida</taxon>
        <taxon>Poales</taxon>
        <taxon>Bromeliaceae</taxon>
        <taxon>Bromelioideae</taxon>
        <taxon>Ananas</taxon>
    </lineage>
</organism>
<feature type="compositionally biased region" description="Basic residues" evidence="1">
    <location>
        <begin position="53"/>
        <end position="69"/>
    </location>
</feature>
<protein>
    <recommendedName>
        <fullName evidence="4">Membrane protein of ER body-like protein</fullName>
    </recommendedName>
</protein>
<name>A0A6V7Q2W6_ANACO</name>
<gene>
    <name evidence="3" type="ORF">CB5_LOCUS20477</name>
</gene>
<proteinExistence type="predicted"/>
<dbReference type="EMBL" id="LR862131">
    <property type="protein sequence ID" value="CAD1837266.1"/>
    <property type="molecule type" value="Genomic_DNA"/>
</dbReference>
<keyword evidence="2" id="KW-1133">Transmembrane helix</keyword>